<evidence type="ECO:0000313" key="2">
    <source>
        <dbReference type="EMBL" id="CAF1537408.1"/>
    </source>
</evidence>
<evidence type="ECO:0000313" key="3">
    <source>
        <dbReference type="EMBL" id="CAF1543974.1"/>
    </source>
</evidence>
<dbReference type="Proteomes" id="UP000663852">
    <property type="component" value="Unassembled WGS sequence"/>
</dbReference>
<keyword evidence="1" id="KW-1133">Transmembrane helix</keyword>
<protein>
    <submittedName>
        <fullName evidence="3">Uncharacterized protein</fullName>
    </submittedName>
</protein>
<reference evidence="3" key="1">
    <citation type="submission" date="2021-02" db="EMBL/GenBank/DDBJ databases">
        <authorList>
            <person name="Nowell W R."/>
        </authorList>
    </citation>
    <scope>NUCLEOTIDE SEQUENCE</scope>
</reference>
<gene>
    <name evidence="2" type="ORF">EDS130_LOCUS45056</name>
    <name evidence="3" type="ORF">XAT740_LOCUS42386</name>
</gene>
<name>A0A815WIL8_ADIRI</name>
<feature type="transmembrane region" description="Helical" evidence="1">
    <location>
        <begin position="288"/>
        <end position="310"/>
    </location>
</feature>
<dbReference type="OrthoDB" id="10458359at2759"/>
<evidence type="ECO:0000256" key="1">
    <source>
        <dbReference type="SAM" id="Phobius"/>
    </source>
</evidence>
<dbReference type="EMBL" id="CAJNOR010005078">
    <property type="protein sequence ID" value="CAF1543974.1"/>
    <property type="molecule type" value="Genomic_DNA"/>
</dbReference>
<keyword evidence="4" id="KW-1185">Reference proteome</keyword>
<accession>A0A815WIL8</accession>
<proteinExistence type="predicted"/>
<organism evidence="3 4">
    <name type="scientific">Adineta ricciae</name>
    <name type="common">Rotifer</name>
    <dbReference type="NCBI Taxonomy" id="249248"/>
    <lineage>
        <taxon>Eukaryota</taxon>
        <taxon>Metazoa</taxon>
        <taxon>Spiralia</taxon>
        <taxon>Gnathifera</taxon>
        <taxon>Rotifera</taxon>
        <taxon>Eurotatoria</taxon>
        <taxon>Bdelloidea</taxon>
        <taxon>Adinetida</taxon>
        <taxon>Adinetidae</taxon>
        <taxon>Adineta</taxon>
    </lineage>
</organism>
<keyword evidence="1" id="KW-0812">Transmembrane</keyword>
<dbReference type="AlphaFoldDB" id="A0A815WIL8"/>
<dbReference type="Proteomes" id="UP000663828">
    <property type="component" value="Unassembled WGS sequence"/>
</dbReference>
<sequence length="346" mass="39169">MDLMADTDNNATDFDATMVNAANQMYSELPEEERTGSFGNALKYFISLGFFGYGFRKSVNLNARFRTGIQTLGTMFKIVNTGEDKQRFHDALQYHEENRTAIGKIDFEKHFGCPQNQMSCKINQCQNTLKLQTDFQNAIQDARQKLADSVIYNSAKTSSAIIVMQIVKIYFVWKEISAAKNLHNDPMKFKQIELNIDTLQKIIGQLNQALQANNMNQISKISTRAHLKYNQTKTLISNLQLKINGKFERLDMTADRQVLDGISHFASAIGNGLQFHGVYGFASSDAKALAVILVATFSVFTVADIATYHITKKRMKELQQDLSYLDTLNHQLDQLYQAIEEAENLV</sequence>
<evidence type="ECO:0000313" key="4">
    <source>
        <dbReference type="Proteomes" id="UP000663828"/>
    </source>
</evidence>
<keyword evidence="1" id="KW-0472">Membrane</keyword>
<comment type="caution">
    <text evidence="3">The sequence shown here is derived from an EMBL/GenBank/DDBJ whole genome shotgun (WGS) entry which is preliminary data.</text>
</comment>
<dbReference type="EMBL" id="CAJNOJ010000988">
    <property type="protein sequence ID" value="CAF1537408.1"/>
    <property type="molecule type" value="Genomic_DNA"/>
</dbReference>